<dbReference type="InterPro" id="IPR050482">
    <property type="entry name" value="Sensor_HK_TwoCompSys"/>
</dbReference>
<feature type="transmembrane region" description="Helical" evidence="4">
    <location>
        <begin position="148"/>
        <end position="172"/>
    </location>
</feature>
<sequence>MTTEGPGARIIRLYLRFIGFGYLAYFLLLLPHIAAEARIVAAWWTPVAVLMVFGTGSAVAATSYSRFAAGRRTVPTAAALSYLPPALLWLPAWTESPPPETFLWFSAIPGLAGMCAAVTWPARFALAYTALLVAITQALNYRSGAAEAWWFADLVTNVSYSLLLVGAACIAVRTARTLDATRAQAPILAGQRAARAAEDAERRLFVDLVHTWVIATLLGAARGSTPAPELKRNAGITIDKLRALAEDEPRPRPIPAKQAIARLRLAAGEVGAGVRIHGRSRANAAYPADVIEAICAGVQESLRNSQRHAGPDVVREVRVSLRDSGVRVTITDDGPGFRRSDLPADRLGVTSIQARLTLIPGGFATVRGRPGRGVRVDLRWRRPSGDPADIRQLLGMRQPIARVTAVSYLTGTALQAITADEGVEPWWPVGVAIAIFLMAGLSLLLTQGDPVPVGSGIAIMVAQPLSTALVCAVVPWPVTSGTQLWPLFATTTLSLFLCVRGRTGLGWGGFAMTSAVTIAWAANVGGDVVLGLVLTTINAAPLTMATIFARTIRPAANAIFVARQQEISAAERHAEQVARLSLRRSQLATLDPEIHELLCVAATYGQLDPKSRKVALLHETHLRSIARAPGLADPLVTHAAWNARRRGAVVNLFDDGADRLATLTPEQRTLFLTWAADRLDQARPNSVVTLRVNPAHRATLATVVGRHEGRTFRRSYP</sequence>
<reference evidence="5" key="1">
    <citation type="journal article" date="2014" name="Int. J. Syst. Evol. Microbiol.">
        <title>Complete genome sequence of Corynebacterium casei LMG S-19264T (=DSM 44701T), isolated from a smear-ripened cheese.</title>
        <authorList>
            <consortium name="US DOE Joint Genome Institute (JGI-PGF)"/>
            <person name="Walter F."/>
            <person name="Albersmeier A."/>
            <person name="Kalinowski J."/>
            <person name="Ruckert C."/>
        </authorList>
    </citation>
    <scope>NUCLEOTIDE SEQUENCE</scope>
    <source>
        <strain evidence="5">CGMCC 4.7278</strain>
    </source>
</reference>
<evidence type="ECO:0000256" key="2">
    <source>
        <dbReference type="ARBA" id="ARBA00022777"/>
    </source>
</evidence>
<proteinExistence type="predicted"/>
<dbReference type="GO" id="GO:0000160">
    <property type="term" value="P:phosphorelay signal transduction system"/>
    <property type="evidence" value="ECO:0007669"/>
    <property type="project" value="UniProtKB-KW"/>
</dbReference>
<evidence type="ECO:0000313" key="6">
    <source>
        <dbReference type="Proteomes" id="UP000612956"/>
    </source>
</evidence>
<dbReference type="PANTHER" id="PTHR24421">
    <property type="entry name" value="NITRATE/NITRITE SENSOR PROTEIN NARX-RELATED"/>
    <property type="match status" value="1"/>
</dbReference>
<evidence type="ECO:0000256" key="3">
    <source>
        <dbReference type="ARBA" id="ARBA00023012"/>
    </source>
</evidence>
<keyword evidence="3" id="KW-0902">Two-component regulatory system</keyword>
<dbReference type="EMBL" id="BMMW01000001">
    <property type="protein sequence ID" value="GGK32698.1"/>
    <property type="molecule type" value="Genomic_DNA"/>
</dbReference>
<feature type="transmembrane region" description="Helical" evidence="4">
    <location>
        <begin position="13"/>
        <end position="35"/>
    </location>
</feature>
<dbReference type="SUPFAM" id="SSF55874">
    <property type="entry name" value="ATPase domain of HSP90 chaperone/DNA topoisomerase II/histidine kinase"/>
    <property type="match status" value="1"/>
</dbReference>
<name>A0A917Q6R7_9NOCA</name>
<evidence type="ECO:0000256" key="1">
    <source>
        <dbReference type="ARBA" id="ARBA00022679"/>
    </source>
</evidence>
<evidence type="ECO:0008006" key="7">
    <source>
        <dbReference type="Google" id="ProtNLM"/>
    </source>
</evidence>
<keyword evidence="6" id="KW-1185">Reference proteome</keyword>
<dbReference type="PANTHER" id="PTHR24421:SF61">
    <property type="entry name" value="OXYGEN SENSOR HISTIDINE KINASE NREB"/>
    <property type="match status" value="1"/>
</dbReference>
<keyword evidence="4" id="KW-1133">Transmembrane helix</keyword>
<keyword evidence="4" id="KW-0472">Membrane</keyword>
<feature type="transmembrane region" description="Helical" evidence="4">
    <location>
        <begin position="504"/>
        <end position="522"/>
    </location>
</feature>
<feature type="transmembrane region" description="Helical" evidence="4">
    <location>
        <begin position="102"/>
        <end position="120"/>
    </location>
</feature>
<dbReference type="RefSeq" id="WP_188826675.1">
    <property type="nucleotide sequence ID" value="NZ_BMMW01000001.1"/>
</dbReference>
<dbReference type="AlphaFoldDB" id="A0A917Q6R7"/>
<feature type="transmembrane region" description="Helical" evidence="4">
    <location>
        <begin position="528"/>
        <end position="549"/>
    </location>
</feature>
<accession>A0A917Q6R7</accession>
<dbReference type="CDD" id="cd16917">
    <property type="entry name" value="HATPase_UhpB-NarQ-NarX-like"/>
    <property type="match status" value="1"/>
</dbReference>
<feature type="transmembrane region" description="Helical" evidence="4">
    <location>
        <begin position="425"/>
        <end position="445"/>
    </location>
</feature>
<gene>
    <name evidence="5" type="ORF">GCM10011591_00510</name>
</gene>
<feature type="transmembrane region" description="Helical" evidence="4">
    <location>
        <begin position="41"/>
        <end position="61"/>
    </location>
</feature>
<dbReference type="InterPro" id="IPR036890">
    <property type="entry name" value="HATPase_C_sf"/>
</dbReference>
<reference evidence="5" key="2">
    <citation type="submission" date="2020-09" db="EMBL/GenBank/DDBJ databases">
        <authorList>
            <person name="Sun Q."/>
            <person name="Zhou Y."/>
        </authorList>
    </citation>
    <scope>NUCLEOTIDE SEQUENCE</scope>
    <source>
        <strain evidence="5">CGMCC 4.7278</strain>
    </source>
</reference>
<keyword evidence="4" id="KW-0812">Transmembrane</keyword>
<feature type="transmembrane region" description="Helical" evidence="4">
    <location>
        <begin position="457"/>
        <end position="476"/>
    </location>
</feature>
<keyword evidence="1" id="KW-0808">Transferase</keyword>
<dbReference type="GO" id="GO:0016301">
    <property type="term" value="F:kinase activity"/>
    <property type="evidence" value="ECO:0007669"/>
    <property type="project" value="UniProtKB-KW"/>
</dbReference>
<organism evidence="5 6">
    <name type="scientific">Nocardia camponoti</name>
    <dbReference type="NCBI Taxonomy" id="1616106"/>
    <lineage>
        <taxon>Bacteria</taxon>
        <taxon>Bacillati</taxon>
        <taxon>Actinomycetota</taxon>
        <taxon>Actinomycetes</taxon>
        <taxon>Mycobacteriales</taxon>
        <taxon>Nocardiaceae</taxon>
        <taxon>Nocardia</taxon>
    </lineage>
</organism>
<feature type="transmembrane region" description="Helical" evidence="4">
    <location>
        <begin position="125"/>
        <end position="142"/>
    </location>
</feature>
<evidence type="ECO:0000256" key="4">
    <source>
        <dbReference type="SAM" id="Phobius"/>
    </source>
</evidence>
<feature type="transmembrane region" description="Helical" evidence="4">
    <location>
        <begin position="400"/>
        <end position="419"/>
    </location>
</feature>
<protein>
    <recommendedName>
        <fullName evidence="7">ATP-binding protein</fullName>
    </recommendedName>
</protein>
<keyword evidence="2" id="KW-0418">Kinase</keyword>
<evidence type="ECO:0000313" key="5">
    <source>
        <dbReference type="EMBL" id="GGK32698.1"/>
    </source>
</evidence>
<dbReference type="Gene3D" id="3.30.565.10">
    <property type="entry name" value="Histidine kinase-like ATPase, C-terminal domain"/>
    <property type="match status" value="1"/>
</dbReference>
<comment type="caution">
    <text evidence="5">The sequence shown here is derived from an EMBL/GenBank/DDBJ whole genome shotgun (WGS) entry which is preliminary data.</text>
</comment>
<dbReference type="Proteomes" id="UP000612956">
    <property type="component" value="Unassembled WGS sequence"/>
</dbReference>
<feature type="transmembrane region" description="Helical" evidence="4">
    <location>
        <begin position="73"/>
        <end position="90"/>
    </location>
</feature>